<dbReference type="EMBL" id="QGKV02000299">
    <property type="protein sequence ID" value="KAF3590296.1"/>
    <property type="molecule type" value="Genomic_DNA"/>
</dbReference>
<name>A0ABQ7E0J8_BRACR</name>
<feature type="compositionally biased region" description="Basic and acidic residues" evidence="1">
    <location>
        <begin position="1"/>
        <end position="21"/>
    </location>
</feature>
<keyword evidence="4" id="KW-1185">Reference proteome</keyword>
<gene>
    <name evidence="3" type="ORF">DY000_02024133</name>
</gene>
<protein>
    <recommendedName>
        <fullName evidence="5">CASP-like protein</fullName>
    </recommendedName>
</protein>
<proteinExistence type="predicted"/>
<feature type="transmembrane region" description="Helical" evidence="2">
    <location>
        <begin position="58"/>
        <end position="81"/>
    </location>
</feature>
<feature type="region of interest" description="Disordered" evidence="1">
    <location>
        <begin position="1"/>
        <end position="30"/>
    </location>
</feature>
<keyword evidence="2" id="KW-0472">Membrane</keyword>
<comment type="caution">
    <text evidence="3">The sequence shown here is derived from an EMBL/GenBank/DDBJ whole genome shotgun (WGS) entry which is preliminary data.</text>
</comment>
<accession>A0ABQ7E0J8</accession>
<evidence type="ECO:0000256" key="2">
    <source>
        <dbReference type="SAM" id="Phobius"/>
    </source>
</evidence>
<evidence type="ECO:0000256" key="1">
    <source>
        <dbReference type="SAM" id="MobiDB-lite"/>
    </source>
</evidence>
<dbReference type="Proteomes" id="UP000266723">
    <property type="component" value="Unassembled WGS sequence"/>
</dbReference>
<reference evidence="3 4" key="1">
    <citation type="journal article" date="2020" name="BMC Genomics">
        <title>Intraspecific diversification of the crop wild relative Brassica cretica Lam. using demographic model selection.</title>
        <authorList>
            <person name="Kioukis A."/>
            <person name="Michalopoulou V.A."/>
            <person name="Briers L."/>
            <person name="Pirintsos S."/>
            <person name="Studholme D.J."/>
            <person name="Pavlidis P."/>
            <person name="Sarris P.F."/>
        </authorList>
    </citation>
    <scope>NUCLEOTIDE SEQUENCE [LARGE SCALE GENOMIC DNA]</scope>
    <source>
        <strain evidence="4">cv. PFS-1207/04</strain>
    </source>
</reference>
<keyword evidence="2" id="KW-0812">Transmembrane</keyword>
<organism evidence="3 4">
    <name type="scientific">Brassica cretica</name>
    <name type="common">Mustard</name>
    <dbReference type="NCBI Taxonomy" id="69181"/>
    <lineage>
        <taxon>Eukaryota</taxon>
        <taxon>Viridiplantae</taxon>
        <taxon>Streptophyta</taxon>
        <taxon>Embryophyta</taxon>
        <taxon>Tracheophyta</taxon>
        <taxon>Spermatophyta</taxon>
        <taxon>Magnoliopsida</taxon>
        <taxon>eudicotyledons</taxon>
        <taxon>Gunneridae</taxon>
        <taxon>Pentapetalae</taxon>
        <taxon>rosids</taxon>
        <taxon>malvids</taxon>
        <taxon>Brassicales</taxon>
        <taxon>Brassicaceae</taxon>
        <taxon>Brassiceae</taxon>
        <taxon>Brassica</taxon>
    </lineage>
</organism>
<evidence type="ECO:0008006" key="5">
    <source>
        <dbReference type="Google" id="ProtNLM"/>
    </source>
</evidence>
<keyword evidence="2" id="KW-1133">Transmembrane helix</keyword>
<sequence length="86" mass="9463">MNGTERSSKDGVRQRGADRSRVPLYQNGEDDGYTGPVRFVVASVSDQSQRPATSDCDMMLLIVVRLKVARLIAAVVAMLFISMSRD</sequence>
<evidence type="ECO:0000313" key="3">
    <source>
        <dbReference type="EMBL" id="KAF3590296.1"/>
    </source>
</evidence>
<evidence type="ECO:0000313" key="4">
    <source>
        <dbReference type="Proteomes" id="UP000266723"/>
    </source>
</evidence>